<reference evidence="2" key="1">
    <citation type="submission" date="2020-11" db="EMBL/GenBank/DDBJ databases">
        <authorList>
            <person name="Tran Van P."/>
        </authorList>
    </citation>
    <scope>NUCLEOTIDE SEQUENCE</scope>
</reference>
<name>A0A7R9HCT5_TIMCR</name>
<feature type="transmembrane region" description="Helical" evidence="1">
    <location>
        <begin position="131"/>
        <end position="150"/>
    </location>
</feature>
<accession>A0A7R9HCT5</accession>
<dbReference type="AlphaFoldDB" id="A0A7R9HCT5"/>
<evidence type="ECO:0000256" key="1">
    <source>
        <dbReference type="SAM" id="Phobius"/>
    </source>
</evidence>
<evidence type="ECO:0000313" key="2">
    <source>
        <dbReference type="EMBL" id="CAD7414624.1"/>
    </source>
</evidence>
<keyword evidence="1" id="KW-0472">Membrane</keyword>
<proteinExistence type="predicted"/>
<dbReference type="EMBL" id="OC324872">
    <property type="protein sequence ID" value="CAD7414624.1"/>
    <property type="molecule type" value="Genomic_DNA"/>
</dbReference>
<keyword evidence="1" id="KW-1133">Transmembrane helix</keyword>
<sequence>MIFTVYIMVGTQSMDTHFTLGFHTLGFQGDQFIRSLCYSLMRPFWGRLKYMEPPDVVIVVMPFRPWRCPLCLIARTSKNSPIIMPVRNVTGEGPGLVSLIGNALFCIHASPWATITPCFSFKLGKGSNNPVTLFFVPHAISILIVFGTIINPSTESSSLSSELE</sequence>
<gene>
    <name evidence="2" type="ORF">TCEB3V08_LOCUS12166</name>
</gene>
<organism evidence="2">
    <name type="scientific">Timema cristinae</name>
    <name type="common">Walking stick</name>
    <dbReference type="NCBI Taxonomy" id="61476"/>
    <lineage>
        <taxon>Eukaryota</taxon>
        <taxon>Metazoa</taxon>
        <taxon>Ecdysozoa</taxon>
        <taxon>Arthropoda</taxon>
        <taxon>Hexapoda</taxon>
        <taxon>Insecta</taxon>
        <taxon>Pterygota</taxon>
        <taxon>Neoptera</taxon>
        <taxon>Polyneoptera</taxon>
        <taxon>Phasmatodea</taxon>
        <taxon>Timematodea</taxon>
        <taxon>Timematoidea</taxon>
        <taxon>Timematidae</taxon>
        <taxon>Timema</taxon>
    </lineage>
</organism>
<keyword evidence="1" id="KW-0812">Transmembrane</keyword>
<protein>
    <submittedName>
        <fullName evidence="2">Uncharacterized protein</fullName>
    </submittedName>
</protein>